<reference evidence="2 3" key="1">
    <citation type="submission" date="2017-09" db="EMBL/GenBank/DDBJ databases">
        <title>The Catabolism of 3,6-Dichlorosalicylic acid is Initiated by the Cytochrome P450 Monooxygenase DsmABC in Rhizorhabdus dicambivorans Ndbn-20.</title>
        <authorList>
            <person name="Na L."/>
        </authorList>
    </citation>
    <scope>NUCLEOTIDE SEQUENCE [LARGE SCALE GENOMIC DNA]</scope>
    <source>
        <strain evidence="2 3">Ndbn-20m</strain>
    </source>
</reference>
<dbReference type="EMBL" id="NWUF01000021">
    <property type="protein sequence ID" value="PCE40940.1"/>
    <property type="molecule type" value="Genomic_DNA"/>
</dbReference>
<keyword evidence="3" id="KW-1185">Reference proteome</keyword>
<evidence type="ECO:0008006" key="4">
    <source>
        <dbReference type="Google" id="ProtNLM"/>
    </source>
</evidence>
<feature type="signal peptide" evidence="1">
    <location>
        <begin position="1"/>
        <end position="17"/>
    </location>
</feature>
<dbReference type="AlphaFoldDB" id="A0A2A4FT83"/>
<name>A0A2A4FT83_9SPHN</name>
<keyword evidence="1" id="KW-0732">Signal</keyword>
<dbReference type="Gene3D" id="2.40.160.10">
    <property type="entry name" value="Porin"/>
    <property type="match status" value="1"/>
</dbReference>
<evidence type="ECO:0000256" key="1">
    <source>
        <dbReference type="SAM" id="SignalP"/>
    </source>
</evidence>
<comment type="caution">
    <text evidence="2">The sequence shown here is derived from an EMBL/GenBank/DDBJ whole genome shotgun (WGS) entry which is preliminary data.</text>
</comment>
<dbReference type="KEGG" id="rdi:CMV14_07700"/>
<gene>
    <name evidence="2" type="ORF">COO09_18090</name>
</gene>
<accession>A0A2A4FT83</accession>
<dbReference type="InterPro" id="IPR023614">
    <property type="entry name" value="Porin_dom_sf"/>
</dbReference>
<evidence type="ECO:0000313" key="2">
    <source>
        <dbReference type="EMBL" id="PCE40940.1"/>
    </source>
</evidence>
<sequence length="331" mass="35196">MRRLLAPLFLIAPAPLAAQPIILSPSFGTELRYEQSTPDRLLDGEDALLFRARPGFSLSTGPWSFDAASDAAITLRRIEPGAAPGTTPHRPEAIQLGEIKVQYSGLPGTAISVGRQHLGLAGAAITGDRDGAQTFDAARLRWTALPGLSADIAYAWSSSSLWAADVGPLPVSVPGENIFAQLSWAGRFGTLSGYTYQIDQREAGNSDFRLLNQVYGARFSGSRKIGEDIRLGYSLGFVRQTGSLANAVGGAPTYWQIGSSFDLGDLAATRTSYRRFAANGISTSNGDKLSLSTSATRGKLSLGATYNDFRPVADPNAIPARDLRVSLGLIF</sequence>
<evidence type="ECO:0000313" key="3">
    <source>
        <dbReference type="Proteomes" id="UP000218934"/>
    </source>
</evidence>
<proteinExistence type="predicted"/>
<feature type="chain" id="PRO_5012359098" description="Porin" evidence="1">
    <location>
        <begin position="18"/>
        <end position="331"/>
    </location>
</feature>
<organism evidence="2 3">
    <name type="scientific">Rhizorhabdus dicambivorans</name>
    <dbReference type="NCBI Taxonomy" id="1850238"/>
    <lineage>
        <taxon>Bacteria</taxon>
        <taxon>Pseudomonadati</taxon>
        <taxon>Pseudomonadota</taxon>
        <taxon>Alphaproteobacteria</taxon>
        <taxon>Sphingomonadales</taxon>
        <taxon>Sphingomonadaceae</taxon>
        <taxon>Rhizorhabdus</taxon>
    </lineage>
</organism>
<protein>
    <recommendedName>
        <fullName evidence="4">Porin</fullName>
    </recommendedName>
</protein>
<dbReference type="Proteomes" id="UP000218934">
    <property type="component" value="Unassembled WGS sequence"/>
</dbReference>